<dbReference type="Gene3D" id="3.40.50.1820">
    <property type="entry name" value="alpha/beta hydrolase"/>
    <property type="match status" value="1"/>
</dbReference>
<protein>
    <recommendedName>
        <fullName evidence="2">AB hydrolase-1 domain-containing protein</fullName>
    </recommendedName>
</protein>
<keyword evidence="1" id="KW-0812">Transmembrane</keyword>
<evidence type="ECO:0000256" key="1">
    <source>
        <dbReference type="SAM" id="Phobius"/>
    </source>
</evidence>
<dbReference type="SUPFAM" id="SSF53474">
    <property type="entry name" value="alpha/beta-Hydrolases"/>
    <property type="match status" value="1"/>
</dbReference>
<dbReference type="InterPro" id="IPR000073">
    <property type="entry name" value="AB_hydrolase_1"/>
</dbReference>
<keyword evidence="1" id="KW-0472">Membrane</keyword>
<name>X0T7E1_9ZZZZ</name>
<evidence type="ECO:0000313" key="3">
    <source>
        <dbReference type="EMBL" id="GAF83256.1"/>
    </source>
</evidence>
<dbReference type="PANTHER" id="PTHR12277">
    <property type="entry name" value="ALPHA/BETA HYDROLASE DOMAIN-CONTAINING PROTEIN"/>
    <property type="match status" value="1"/>
</dbReference>
<accession>X0T7E1</accession>
<gene>
    <name evidence="3" type="ORF">S01H1_06731</name>
</gene>
<evidence type="ECO:0000259" key="2">
    <source>
        <dbReference type="Pfam" id="PF00561"/>
    </source>
</evidence>
<reference evidence="3" key="1">
    <citation type="journal article" date="2014" name="Front. Microbiol.">
        <title>High frequency of phylogenetically diverse reductive dehalogenase-homologous genes in deep subseafloor sedimentary metagenomes.</title>
        <authorList>
            <person name="Kawai M."/>
            <person name="Futagami T."/>
            <person name="Toyoda A."/>
            <person name="Takaki Y."/>
            <person name="Nishi S."/>
            <person name="Hori S."/>
            <person name="Arai W."/>
            <person name="Tsubouchi T."/>
            <person name="Morono Y."/>
            <person name="Uchiyama I."/>
            <person name="Ito T."/>
            <person name="Fujiyama A."/>
            <person name="Inagaki F."/>
            <person name="Takami H."/>
        </authorList>
    </citation>
    <scope>NUCLEOTIDE SEQUENCE</scope>
    <source>
        <strain evidence="3">Expedition CK06-06</strain>
    </source>
</reference>
<dbReference type="PANTHER" id="PTHR12277:SF81">
    <property type="entry name" value="PROTEIN ABHD13"/>
    <property type="match status" value="1"/>
</dbReference>
<feature type="transmembrane region" description="Helical" evidence="1">
    <location>
        <begin position="6"/>
        <end position="24"/>
    </location>
</feature>
<keyword evidence="1" id="KW-1133">Transmembrane helix</keyword>
<dbReference type="Pfam" id="PF00561">
    <property type="entry name" value="Abhydrolase_1"/>
    <property type="match status" value="1"/>
</dbReference>
<comment type="caution">
    <text evidence="3">The sequence shown here is derived from an EMBL/GenBank/DDBJ whole genome shotgun (WGS) entry which is preliminary data.</text>
</comment>
<dbReference type="EMBL" id="BARS01003470">
    <property type="protein sequence ID" value="GAF83256.1"/>
    <property type="molecule type" value="Genomic_DNA"/>
</dbReference>
<sequence length="273" mass="30671">MSGIRVVLIITCACIIFISFLFIFQSHYVYYPDRVLSADPGSIGLYFENVAFETTDGVKLSGWFIPGESARGVILFCHGNAGNISHRLESIQIFHRLGLDVFIFDYRGYGQSDGKPTEDGTYKDAAAAWQYLTEERQVNPNQIIVFGRSLGGAVACWLAQSYIPGALILESTFTSLPDIAATLYPYLPVRPLLRFEYNTADYLGRVNCPVLIVHSRDDEIMPFSHGWRLFEMAKEPKEFLEISGTHNEGFITSGKHYEGGLNTFVLESVEPRR</sequence>
<dbReference type="InterPro" id="IPR029058">
    <property type="entry name" value="AB_hydrolase_fold"/>
</dbReference>
<proteinExistence type="predicted"/>
<dbReference type="AlphaFoldDB" id="X0T7E1"/>
<feature type="domain" description="AB hydrolase-1" evidence="2">
    <location>
        <begin position="73"/>
        <end position="172"/>
    </location>
</feature>
<organism evidence="3">
    <name type="scientific">marine sediment metagenome</name>
    <dbReference type="NCBI Taxonomy" id="412755"/>
    <lineage>
        <taxon>unclassified sequences</taxon>
        <taxon>metagenomes</taxon>
        <taxon>ecological metagenomes</taxon>
    </lineage>
</organism>